<sequence>MNNFKNYDGLKFSSILTTLLSSSLDSSPLKWPMSHPIPQKDNQEHYTCMPGSVLSYMW</sequence>
<proteinExistence type="predicted"/>
<accession>A0A0A9HPW6</accession>
<name>A0A0A9HPW6_ARUDO</name>
<reference evidence="1" key="1">
    <citation type="submission" date="2014-09" db="EMBL/GenBank/DDBJ databases">
        <authorList>
            <person name="Magalhaes I.L.F."/>
            <person name="Oliveira U."/>
            <person name="Santos F.R."/>
            <person name="Vidigal T.H.D.A."/>
            <person name="Brescovit A.D."/>
            <person name="Santos A.J."/>
        </authorList>
    </citation>
    <scope>NUCLEOTIDE SEQUENCE</scope>
    <source>
        <tissue evidence="1">Shoot tissue taken approximately 20 cm above the soil surface</tissue>
    </source>
</reference>
<evidence type="ECO:0000313" key="1">
    <source>
        <dbReference type="EMBL" id="JAE34958.1"/>
    </source>
</evidence>
<reference evidence="1" key="2">
    <citation type="journal article" date="2015" name="Data Brief">
        <title>Shoot transcriptome of the giant reed, Arundo donax.</title>
        <authorList>
            <person name="Barrero R.A."/>
            <person name="Guerrero F.D."/>
            <person name="Moolhuijzen P."/>
            <person name="Goolsby J.A."/>
            <person name="Tidwell J."/>
            <person name="Bellgard S.E."/>
            <person name="Bellgard M.I."/>
        </authorList>
    </citation>
    <scope>NUCLEOTIDE SEQUENCE</scope>
    <source>
        <tissue evidence="1">Shoot tissue taken approximately 20 cm above the soil surface</tissue>
    </source>
</reference>
<organism evidence="1">
    <name type="scientific">Arundo donax</name>
    <name type="common">Giant reed</name>
    <name type="synonym">Donax arundinaceus</name>
    <dbReference type="NCBI Taxonomy" id="35708"/>
    <lineage>
        <taxon>Eukaryota</taxon>
        <taxon>Viridiplantae</taxon>
        <taxon>Streptophyta</taxon>
        <taxon>Embryophyta</taxon>
        <taxon>Tracheophyta</taxon>
        <taxon>Spermatophyta</taxon>
        <taxon>Magnoliopsida</taxon>
        <taxon>Liliopsida</taxon>
        <taxon>Poales</taxon>
        <taxon>Poaceae</taxon>
        <taxon>PACMAD clade</taxon>
        <taxon>Arundinoideae</taxon>
        <taxon>Arundineae</taxon>
        <taxon>Arundo</taxon>
    </lineage>
</organism>
<protein>
    <submittedName>
        <fullName evidence="1">Uncharacterized protein</fullName>
    </submittedName>
</protein>
<dbReference type="EMBL" id="GBRH01162938">
    <property type="protein sequence ID" value="JAE34958.1"/>
    <property type="molecule type" value="Transcribed_RNA"/>
</dbReference>
<dbReference type="AlphaFoldDB" id="A0A0A9HPW6"/>